<dbReference type="EMBL" id="SOCE01000001">
    <property type="protein sequence ID" value="TDU87659.1"/>
    <property type="molecule type" value="Genomic_DNA"/>
</dbReference>
<dbReference type="AlphaFoldDB" id="A0A4R7T7Q2"/>
<evidence type="ECO:0000313" key="3">
    <source>
        <dbReference type="Proteomes" id="UP000295151"/>
    </source>
</evidence>
<protein>
    <submittedName>
        <fullName evidence="2">Uncharacterized protein</fullName>
    </submittedName>
</protein>
<gene>
    <name evidence="2" type="ORF">EV138_1184</name>
</gene>
<reference evidence="2 3" key="1">
    <citation type="submission" date="2019-03" db="EMBL/GenBank/DDBJ databases">
        <title>Genomic Encyclopedia of Type Strains, Phase III (KMG-III): the genomes of soil and plant-associated and newly described type strains.</title>
        <authorList>
            <person name="Whitman W."/>
        </authorList>
    </citation>
    <scope>NUCLEOTIDE SEQUENCE [LARGE SCALE GENOMIC DNA]</scope>
    <source>
        <strain evidence="2 3">VKM Ac-2575</strain>
    </source>
</reference>
<dbReference type="Proteomes" id="UP000295151">
    <property type="component" value="Unassembled WGS sequence"/>
</dbReference>
<proteinExistence type="predicted"/>
<accession>A0A4R7T7Q2</accession>
<name>A0A4R7T7Q2_9ACTN</name>
<sequence>MGVAGAGVGLGVVLSAEVELSEVAAEVPELVEPAGELRVLLGVGALGLAGVSAAGAGVVACGVGVVGLASAGGALAGVGLVSSEEGVVKGSSSGGWGVLGESVGVGADLAVVVFRGVRLRGVADFLVGVFLAGATSGGVSDAGVRSASAGVFGSLIRHAPRDKSRSSHCRPDGFTPGQLAPQRSRSVHASSVRLRRSGRCQGTTGDGTCPPPHSTRPARLGEAPGQCCRATADRVGCHGVAQLRSTTGVQEPVRRRPHRSVRELR</sequence>
<organism evidence="2 3">
    <name type="scientific">Kribbella voronezhensis</name>
    <dbReference type="NCBI Taxonomy" id="2512212"/>
    <lineage>
        <taxon>Bacteria</taxon>
        <taxon>Bacillati</taxon>
        <taxon>Actinomycetota</taxon>
        <taxon>Actinomycetes</taxon>
        <taxon>Propionibacteriales</taxon>
        <taxon>Kribbellaceae</taxon>
        <taxon>Kribbella</taxon>
    </lineage>
</organism>
<evidence type="ECO:0000256" key="1">
    <source>
        <dbReference type="SAM" id="MobiDB-lite"/>
    </source>
</evidence>
<feature type="compositionally biased region" description="Basic and acidic residues" evidence="1">
    <location>
        <begin position="159"/>
        <end position="171"/>
    </location>
</feature>
<evidence type="ECO:0000313" key="2">
    <source>
        <dbReference type="EMBL" id="TDU87659.1"/>
    </source>
</evidence>
<feature type="region of interest" description="Disordered" evidence="1">
    <location>
        <begin position="159"/>
        <end position="223"/>
    </location>
</feature>
<comment type="caution">
    <text evidence="2">The sequence shown here is derived from an EMBL/GenBank/DDBJ whole genome shotgun (WGS) entry which is preliminary data.</text>
</comment>
<keyword evidence="3" id="KW-1185">Reference proteome</keyword>